<name>A0A318HA76_9MYCO</name>
<dbReference type="AlphaFoldDB" id="A0A318HA76"/>
<dbReference type="OrthoDB" id="4641260at2"/>
<dbReference type="Proteomes" id="UP000247781">
    <property type="component" value="Unassembled WGS sequence"/>
</dbReference>
<evidence type="ECO:0000259" key="1">
    <source>
        <dbReference type="Pfam" id="PF18702"/>
    </source>
</evidence>
<dbReference type="RefSeq" id="WP_110318903.1">
    <property type="nucleotide sequence ID" value="NZ_QJJU01000022.1"/>
</dbReference>
<protein>
    <recommendedName>
        <fullName evidence="1">DUF5642 domain-containing protein</fullName>
    </recommendedName>
</protein>
<reference evidence="2 3" key="2">
    <citation type="submission" date="2018-06" db="EMBL/GenBank/DDBJ databases">
        <title>Sequencing of bacterial isolates from soil warming experiment in Harvard Forest, Massachusetts, USA.</title>
        <authorList>
            <person name="Deangelis K.PhD."/>
        </authorList>
    </citation>
    <scope>NUCLEOTIDE SEQUENCE [LARGE SCALE GENOMIC DNA]</scope>
    <source>
        <strain evidence="2 3">GAS496</strain>
    </source>
</reference>
<dbReference type="InterPro" id="IPR041313">
    <property type="entry name" value="DUF5642"/>
</dbReference>
<gene>
    <name evidence="2" type="ORF">C8E89_12242</name>
</gene>
<organism evidence="2 3">
    <name type="scientific">Mycolicibacterium moriokaense</name>
    <dbReference type="NCBI Taxonomy" id="39691"/>
    <lineage>
        <taxon>Bacteria</taxon>
        <taxon>Bacillati</taxon>
        <taxon>Actinomycetota</taxon>
        <taxon>Actinomycetes</taxon>
        <taxon>Mycobacteriales</taxon>
        <taxon>Mycobacteriaceae</taxon>
        <taxon>Mycolicibacterium</taxon>
    </lineage>
</organism>
<dbReference type="Pfam" id="PF18702">
    <property type="entry name" value="DUF5642"/>
    <property type="match status" value="1"/>
</dbReference>
<sequence>MRLFALLAALSVLAAACGESPSSAPQSATSRSSTQVNPARIDRVRTELPSGYEVAALSGRAAPIAFWGLGTDWMADPQRCGALADPVAGDSTTRGWSASGARGIVYAVVATSAATLDRSLITECSQWTVSAGRTSGSVTLVAAPAIDGAATVGLSTTATTAVEGGTETHSHADTFTAYLGDYVAFVTVVTDPGSPNPALGQDFAAELLVKTVSALRG</sequence>
<accession>A0A318HA76</accession>
<feature type="domain" description="DUF5642" evidence="1">
    <location>
        <begin position="37"/>
        <end position="216"/>
    </location>
</feature>
<reference evidence="3" key="1">
    <citation type="submission" date="2018-05" db="EMBL/GenBank/DDBJ databases">
        <authorList>
            <person name="Deangelis K."/>
            <person name="Huntemann M."/>
            <person name="Clum A."/>
            <person name="Pillay M."/>
            <person name="Palaniappan K."/>
            <person name="Varghese N."/>
            <person name="Mikhailova N."/>
            <person name="Stamatis D."/>
            <person name="Reddy T."/>
            <person name="Daum C."/>
            <person name="Shapiro N."/>
            <person name="Ivanova N."/>
            <person name="Kyrpides N."/>
            <person name="Woyke T."/>
        </authorList>
    </citation>
    <scope>NUCLEOTIDE SEQUENCE [LARGE SCALE GENOMIC DNA]</scope>
    <source>
        <strain evidence="3">GAS496</strain>
    </source>
</reference>
<comment type="caution">
    <text evidence="2">The sequence shown here is derived from an EMBL/GenBank/DDBJ whole genome shotgun (WGS) entry which is preliminary data.</text>
</comment>
<evidence type="ECO:0000313" key="2">
    <source>
        <dbReference type="EMBL" id="PXX03382.1"/>
    </source>
</evidence>
<dbReference type="PROSITE" id="PS51257">
    <property type="entry name" value="PROKAR_LIPOPROTEIN"/>
    <property type="match status" value="1"/>
</dbReference>
<evidence type="ECO:0000313" key="3">
    <source>
        <dbReference type="Proteomes" id="UP000247781"/>
    </source>
</evidence>
<proteinExistence type="predicted"/>
<dbReference type="EMBL" id="QJJU01000022">
    <property type="protein sequence ID" value="PXX03382.1"/>
    <property type="molecule type" value="Genomic_DNA"/>
</dbReference>
<keyword evidence="3" id="KW-1185">Reference proteome</keyword>